<gene>
    <name evidence="1" type="ORF">FIBSPDRAFT_867371</name>
</gene>
<name>A0A166E126_9AGAM</name>
<evidence type="ECO:0000313" key="2">
    <source>
        <dbReference type="Proteomes" id="UP000076532"/>
    </source>
</evidence>
<dbReference type="EMBL" id="KV417606">
    <property type="protein sequence ID" value="KZP15279.1"/>
    <property type="molecule type" value="Genomic_DNA"/>
</dbReference>
<dbReference type="OrthoDB" id="3300047at2759"/>
<dbReference type="Proteomes" id="UP000076532">
    <property type="component" value="Unassembled WGS sequence"/>
</dbReference>
<sequence>MVRRFQLRENAWTPPSEGVLREKRVLNGIMTTYEVYDVEFCDEEGGKMLHFYSSITGEIANKEGQFPGITEEQAWHNYLAHTTVYAFLSYEPQGRRGKKRPAWTPSRILATNGNKFKIQALVGPLQLSEIAIDSDRLLPWNSTTKPALMRMGYDILDEYGDYVPGITRCEILGRTRGR</sequence>
<dbReference type="AlphaFoldDB" id="A0A166E126"/>
<accession>A0A166E126</accession>
<evidence type="ECO:0000313" key="1">
    <source>
        <dbReference type="EMBL" id="KZP15279.1"/>
    </source>
</evidence>
<protein>
    <submittedName>
        <fullName evidence="1">Uncharacterized protein</fullName>
    </submittedName>
</protein>
<proteinExistence type="predicted"/>
<organism evidence="1 2">
    <name type="scientific">Athelia psychrophila</name>
    <dbReference type="NCBI Taxonomy" id="1759441"/>
    <lineage>
        <taxon>Eukaryota</taxon>
        <taxon>Fungi</taxon>
        <taxon>Dikarya</taxon>
        <taxon>Basidiomycota</taxon>
        <taxon>Agaricomycotina</taxon>
        <taxon>Agaricomycetes</taxon>
        <taxon>Agaricomycetidae</taxon>
        <taxon>Atheliales</taxon>
        <taxon>Atheliaceae</taxon>
        <taxon>Athelia</taxon>
    </lineage>
</organism>
<keyword evidence="2" id="KW-1185">Reference proteome</keyword>
<reference evidence="1 2" key="1">
    <citation type="journal article" date="2016" name="Mol. Biol. Evol.">
        <title>Comparative Genomics of Early-Diverging Mushroom-Forming Fungi Provides Insights into the Origins of Lignocellulose Decay Capabilities.</title>
        <authorList>
            <person name="Nagy L.G."/>
            <person name="Riley R."/>
            <person name="Tritt A."/>
            <person name="Adam C."/>
            <person name="Daum C."/>
            <person name="Floudas D."/>
            <person name="Sun H."/>
            <person name="Yadav J.S."/>
            <person name="Pangilinan J."/>
            <person name="Larsson K.H."/>
            <person name="Matsuura K."/>
            <person name="Barry K."/>
            <person name="Labutti K."/>
            <person name="Kuo R."/>
            <person name="Ohm R.A."/>
            <person name="Bhattacharya S.S."/>
            <person name="Shirouzu T."/>
            <person name="Yoshinaga Y."/>
            <person name="Martin F.M."/>
            <person name="Grigoriev I.V."/>
            <person name="Hibbett D.S."/>
        </authorList>
    </citation>
    <scope>NUCLEOTIDE SEQUENCE [LARGE SCALE GENOMIC DNA]</scope>
    <source>
        <strain evidence="1 2">CBS 109695</strain>
    </source>
</reference>